<feature type="compositionally biased region" description="Basic residues" evidence="1">
    <location>
        <begin position="114"/>
        <end position="124"/>
    </location>
</feature>
<evidence type="ECO:0000256" key="1">
    <source>
        <dbReference type="SAM" id="MobiDB-lite"/>
    </source>
</evidence>
<organism evidence="2 3">
    <name type="scientific">Calocera cornea HHB12733</name>
    <dbReference type="NCBI Taxonomy" id="1353952"/>
    <lineage>
        <taxon>Eukaryota</taxon>
        <taxon>Fungi</taxon>
        <taxon>Dikarya</taxon>
        <taxon>Basidiomycota</taxon>
        <taxon>Agaricomycotina</taxon>
        <taxon>Dacrymycetes</taxon>
        <taxon>Dacrymycetales</taxon>
        <taxon>Dacrymycetaceae</taxon>
        <taxon>Calocera</taxon>
    </lineage>
</organism>
<reference evidence="2 3" key="1">
    <citation type="journal article" date="2016" name="Mol. Biol. Evol.">
        <title>Comparative Genomics of Early-Diverging Mushroom-Forming Fungi Provides Insights into the Origins of Lignocellulose Decay Capabilities.</title>
        <authorList>
            <person name="Nagy L.G."/>
            <person name="Riley R."/>
            <person name="Tritt A."/>
            <person name="Adam C."/>
            <person name="Daum C."/>
            <person name="Floudas D."/>
            <person name="Sun H."/>
            <person name="Yadav J.S."/>
            <person name="Pangilinan J."/>
            <person name="Larsson K.H."/>
            <person name="Matsuura K."/>
            <person name="Barry K."/>
            <person name="Labutti K."/>
            <person name="Kuo R."/>
            <person name="Ohm R.A."/>
            <person name="Bhattacharya S.S."/>
            <person name="Shirouzu T."/>
            <person name="Yoshinaga Y."/>
            <person name="Martin F.M."/>
            <person name="Grigoriev I.V."/>
            <person name="Hibbett D.S."/>
        </authorList>
    </citation>
    <scope>NUCLEOTIDE SEQUENCE [LARGE SCALE GENOMIC DNA]</scope>
    <source>
        <strain evidence="2 3">HHB12733</strain>
    </source>
</reference>
<feature type="compositionally biased region" description="Basic residues" evidence="1">
    <location>
        <begin position="1"/>
        <end position="10"/>
    </location>
</feature>
<feature type="region of interest" description="Disordered" evidence="1">
    <location>
        <begin position="1"/>
        <end position="124"/>
    </location>
</feature>
<name>A0A165E2C4_9BASI</name>
<dbReference type="Proteomes" id="UP000076842">
    <property type="component" value="Unassembled WGS sequence"/>
</dbReference>
<accession>A0A165E2C4</accession>
<gene>
    <name evidence="2" type="ORF">CALCODRAFT_485966</name>
</gene>
<proteinExistence type="predicted"/>
<keyword evidence="3" id="KW-1185">Reference proteome</keyword>
<evidence type="ECO:0000313" key="2">
    <source>
        <dbReference type="EMBL" id="KZT53963.1"/>
    </source>
</evidence>
<sequence>MAKTTHHRKNNQGYGSNAPKFPSVPGRQSYSLPKPTGAATAAVAAVAATGRRSETASQAKTGRKATKSHANIPAVEDRVSMDNTEHGSTPAGIAPPLAENARKGKLTVSERQQRQQRHSRHSSF</sequence>
<evidence type="ECO:0000313" key="3">
    <source>
        <dbReference type="Proteomes" id="UP000076842"/>
    </source>
</evidence>
<protein>
    <submittedName>
        <fullName evidence="2">Uncharacterized protein</fullName>
    </submittedName>
</protein>
<feature type="compositionally biased region" description="Basic and acidic residues" evidence="1">
    <location>
        <begin position="75"/>
        <end position="85"/>
    </location>
</feature>
<dbReference type="InParanoid" id="A0A165E2C4"/>
<dbReference type="AlphaFoldDB" id="A0A165E2C4"/>
<dbReference type="EMBL" id="KV424025">
    <property type="protein sequence ID" value="KZT53963.1"/>
    <property type="molecule type" value="Genomic_DNA"/>
</dbReference>
<feature type="compositionally biased region" description="Low complexity" evidence="1">
    <location>
        <begin position="36"/>
        <end position="50"/>
    </location>
</feature>